<dbReference type="GeneID" id="82201990"/>
<dbReference type="Gene3D" id="2.40.37.10">
    <property type="entry name" value="Lyase, Ornithine Decarboxylase, Chain A, domain 1"/>
    <property type="match status" value="1"/>
</dbReference>
<dbReference type="OrthoDB" id="9813814at2"/>
<evidence type="ECO:0000313" key="8">
    <source>
        <dbReference type="EMBL" id="OLU42267.1"/>
    </source>
</evidence>
<dbReference type="AlphaFoldDB" id="A0A1U7NIG8"/>
<accession>A0A1U7NIG8</accession>
<comment type="function">
    <text evidence="4">Catalyzes the interconversion of L-alanine and D-alanine. May also act on other amino acids.</text>
</comment>
<dbReference type="GO" id="GO:0030632">
    <property type="term" value="P:D-alanine biosynthetic process"/>
    <property type="evidence" value="ECO:0007669"/>
    <property type="project" value="UniProtKB-UniRule"/>
</dbReference>
<evidence type="ECO:0000259" key="7">
    <source>
        <dbReference type="SMART" id="SM01005"/>
    </source>
</evidence>
<dbReference type="Gene3D" id="3.20.20.10">
    <property type="entry name" value="Alanine racemase"/>
    <property type="match status" value="1"/>
</dbReference>
<keyword evidence="9" id="KW-1185">Reference proteome</keyword>
<dbReference type="InterPro" id="IPR000821">
    <property type="entry name" value="Ala_racemase"/>
</dbReference>
<evidence type="ECO:0000313" key="9">
    <source>
        <dbReference type="Proteomes" id="UP000186341"/>
    </source>
</evidence>
<feature type="active site" description="Proton acceptor; specific for D-alanine" evidence="4">
    <location>
        <position position="39"/>
    </location>
</feature>
<dbReference type="NCBIfam" id="TIGR00492">
    <property type="entry name" value="alr"/>
    <property type="match status" value="1"/>
</dbReference>
<gene>
    <name evidence="8" type="ORF">BO222_01905</name>
</gene>
<dbReference type="UniPathway" id="UPA00042">
    <property type="reaction ID" value="UER00497"/>
</dbReference>
<comment type="catalytic activity">
    <reaction evidence="4">
        <text>L-alanine = D-alanine</text>
        <dbReference type="Rhea" id="RHEA:20249"/>
        <dbReference type="ChEBI" id="CHEBI:57416"/>
        <dbReference type="ChEBI" id="CHEBI:57972"/>
        <dbReference type="EC" id="5.1.1.1"/>
    </reaction>
</comment>
<keyword evidence="2 4" id="KW-0663">Pyridoxal phosphate</keyword>
<dbReference type="HAMAP" id="MF_01201">
    <property type="entry name" value="Ala_racemase"/>
    <property type="match status" value="1"/>
</dbReference>
<comment type="pathway">
    <text evidence="4">Amino-acid biosynthesis; D-alanine biosynthesis; D-alanine from L-alanine: step 1/1.</text>
</comment>
<organism evidence="8 9">
    <name type="scientific">Ileibacterium valens</name>
    <dbReference type="NCBI Taxonomy" id="1862668"/>
    <lineage>
        <taxon>Bacteria</taxon>
        <taxon>Bacillati</taxon>
        <taxon>Bacillota</taxon>
        <taxon>Erysipelotrichia</taxon>
        <taxon>Erysipelotrichales</taxon>
        <taxon>Erysipelotrichaceae</taxon>
        <taxon>Ileibacterium</taxon>
    </lineage>
</organism>
<feature type="binding site" evidence="4 6">
    <location>
        <position position="137"/>
    </location>
    <ligand>
        <name>substrate</name>
    </ligand>
</feature>
<dbReference type="PROSITE" id="PS00395">
    <property type="entry name" value="ALANINE_RACEMASE"/>
    <property type="match status" value="1"/>
</dbReference>
<dbReference type="GO" id="GO:0009252">
    <property type="term" value="P:peptidoglycan biosynthetic process"/>
    <property type="evidence" value="ECO:0007669"/>
    <property type="project" value="TreeGrafter"/>
</dbReference>
<dbReference type="InterPro" id="IPR001608">
    <property type="entry name" value="Ala_racemase_N"/>
</dbReference>
<dbReference type="InterPro" id="IPR020622">
    <property type="entry name" value="Ala_racemase_pyridoxalP-BS"/>
</dbReference>
<feature type="active site" description="Proton acceptor; specific for L-alanine" evidence="4">
    <location>
        <position position="274"/>
    </location>
</feature>
<dbReference type="PRINTS" id="PR00992">
    <property type="entry name" value="ALARACEMASE"/>
</dbReference>
<dbReference type="SUPFAM" id="SSF50621">
    <property type="entry name" value="Alanine racemase C-terminal domain-like"/>
    <property type="match status" value="1"/>
</dbReference>
<dbReference type="PANTHER" id="PTHR30511:SF0">
    <property type="entry name" value="ALANINE RACEMASE, CATABOLIC-RELATED"/>
    <property type="match status" value="1"/>
</dbReference>
<dbReference type="EMBL" id="MPJW01000062">
    <property type="protein sequence ID" value="OLU42267.1"/>
    <property type="molecule type" value="Genomic_DNA"/>
</dbReference>
<dbReference type="PANTHER" id="PTHR30511">
    <property type="entry name" value="ALANINE RACEMASE"/>
    <property type="match status" value="1"/>
</dbReference>
<dbReference type="GO" id="GO:0008784">
    <property type="term" value="F:alanine racemase activity"/>
    <property type="evidence" value="ECO:0007669"/>
    <property type="project" value="UniProtKB-UniRule"/>
</dbReference>
<comment type="similarity">
    <text evidence="4">Belongs to the alanine racemase family.</text>
</comment>
<dbReference type="InterPro" id="IPR029066">
    <property type="entry name" value="PLP-binding_barrel"/>
</dbReference>
<proteinExistence type="inferred from homology"/>
<dbReference type="Pfam" id="PF00842">
    <property type="entry name" value="Ala_racemase_C"/>
    <property type="match status" value="1"/>
</dbReference>
<comment type="caution">
    <text evidence="8">The sequence shown here is derived from an EMBL/GenBank/DDBJ whole genome shotgun (WGS) entry which is preliminary data.</text>
</comment>
<reference evidence="8 9" key="1">
    <citation type="submission" date="2016-11" db="EMBL/GenBank/DDBJ databases">
        <title>Description of two novel members of the family Erysipelotrichaceae: Ileibacterium lipovorans gen. nov., sp. nov. and Dubosiella newyorkensis, gen. nov., sp. nov.</title>
        <authorList>
            <person name="Cox L.M."/>
            <person name="Sohn J."/>
            <person name="Tyrrell K.L."/>
            <person name="Citron D.M."/>
            <person name="Lawson P.A."/>
            <person name="Patel N.B."/>
            <person name="Iizumi T."/>
            <person name="Perez-Perez G.I."/>
            <person name="Goldstein E.J."/>
            <person name="Blaser M.J."/>
        </authorList>
    </citation>
    <scope>NUCLEOTIDE SEQUENCE [LARGE SCALE GENOMIC DNA]</scope>
    <source>
        <strain evidence="8 9">NYU-BL-A3</strain>
    </source>
</reference>
<keyword evidence="3 4" id="KW-0413">Isomerase</keyword>
<evidence type="ECO:0000256" key="3">
    <source>
        <dbReference type="ARBA" id="ARBA00023235"/>
    </source>
</evidence>
<dbReference type="InterPro" id="IPR011079">
    <property type="entry name" value="Ala_racemase_C"/>
</dbReference>
<evidence type="ECO:0000256" key="4">
    <source>
        <dbReference type="HAMAP-Rule" id="MF_01201"/>
    </source>
</evidence>
<evidence type="ECO:0000256" key="1">
    <source>
        <dbReference type="ARBA" id="ARBA00001933"/>
    </source>
</evidence>
<dbReference type="RefSeq" id="WP_075817882.1">
    <property type="nucleotide sequence ID" value="NZ_CAPFLH010000099.1"/>
</dbReference>
<dbReference type="SMART" id="SM01005">
    <property type="entry name" value="Ala_racemase_C"/>
    <property type="match status" value="1"/>
</dbReference>
<evidence type="ECO:0000256" key="5">
    <source>
        <dbReference type="PIRSR" id="PIRSR600821-50"/>
    </source>
</evidence>
<name>A0A1U7NIG8_9FIRM</name>
<evidence type="ECO:0000256" key="6">
    <source>
        <dbReference type="PIRSR" id="PIRSR600821-52"/>
    </source>
</evidence>
<feature type="domain" description="Alanine racemase C-terminal" evidence="7">
    <location>
        <begin position="253"/>
        <end position="382"/>
    </location>
</feature>
<evidence type="ECO:0000256" key="2">
    <source>
        <dbReference type="ARBA" id="ARBA00022898"/>
    </source>
</evidence>
<dbReference type="GO" id="GO:0030170">
    <property type="term" value="F:pyridoxal phosphate binding"/>
    <property type="evidence" value="ECO:0007669"/>
    <property type="project" value="UniProtKB-UniRule"/>
</dbReference>
<sequence>MLKTDGLRCWAQIDTDAIAHNVKEIQKLVGDTKVMGIVKANAYGHGALACTKALQKAGVDYFGVACLQEAIELREGNIKDPILILGYTPPTCFEILDQLDLHQSILSYDYAKKMNEWALENHTKLKGHVKLDTGMNRTGFLYQDGAKEKEELLDTWNMPGLQIDGIFSHFPVSDDLEKDSADFTRHQMDLFDEAIEEIKKAGYHPGLRHIQNSYGILNYQDRGYDYCRPGLLYMGVTSDDSVPVLSNPDFIPILSLKAKVSMVKTIPQGATVSYGRHFKAKKPTKIASLTIGYADGLPRICSNQDLKVLIRGHLVPIVGNICMDQCMADISGFDDIKEGDIVTLIGEDQGTTVTLDTITRLAHTINNETLTSITSRVERFDLAALNDQEKDI</sequence>
<dbReference type="EC" id="5.1.1.1" evidence="4"/>
<dbReference type="FunFam" id="3.20.20.10:FF:000002">
    <property type="entry name" value="Alanine racemase"/>
    <property type="match status" value="1"/>
</dbReference>
<dbReference type="SUPFAM" id="SSF51419">
    <property type="entry name" value="PLP-binding barrel"/>
    <property type="match status" value="1"/>
</dbReference>
<feature type="modified residue" description="N6-(pyridoxal phosphate)lysine" evidence="4 5">
    <location>
        <position position="39"/>
    </location>
</feature>
<dbReference type="GO" id="GO:0005829">
    <property type="term" value="C:cytosol"/>
    <property type="evidence" value="ECO:0007669"/>
    <property type="project" value="TreeGrafter"/>
</dbReference>
<dbReference type="Pfam" id="PF01168">
    <property type="entry name" value="Ala_racemase_N"/>
    <property type="match status" value="1"/>
</dbReference>
<feature type="binding site" evidence="4 6">
    <location>
        <position position="323"/>
    </location>
    <ligand>
        <name>substrate</name>
    </ligand>
</feature>
<dbReference type="Proteomes" id="UP000186341">
    <property type="component" value="Unassembled WGS sequence"/>
</dbReference>
<dbReference type="InterPro" id="IPR009006">
    <property type="entry name" value="Ala_racemase/Decarboxylase_C"/>
</dbReference>
<protein>
    <recommendedName>
        <fullName evidence="4">Alanine racemase</fullName>
        <ecNumber evidence="4">5.1.1.1</ecNumber>
    </recommendedName>
</protein>
<comment type="cofactor">
    <cofactor evidence="1 4 5">
        <name>pyridoxal 5'-phosphate</name>
        <dbReference type="ChEBI" id="CHEBI:597326"/>
    </cofactor>
</comment>